<dbReference type="Proteomes" id="UP001367508">
    <property type="component" value="Unassembled WGS sequence"/>
</dbReference>
<sequence>MRPTSKLYCFHEQPKKVINGPRPSPLMINKGSHLIRKPSGSSTCAVAVTNLHTQQRNPIIIYTQSPKVIHTKAQDFMTLVQRLTGMSSTNHDVSTASPPQQEASENFGSSLSDGSNNISNETSSAFRRGDETCVKGGANVQYSPFNLDFADMPLFTPNSSDLFCSSTRSVFEYSDSPYGILGSLISPSGLQFMKELPEY</sequence>
<accession>A0AAN9LVX5</accession>
<evidence type="ECO:0000256" key="1">
    <source>
        <dbReference type="SAM" id="MobiDB-lite"/>
    </source>
</evidence>
<dbReference type="PANTHER" id="PTHR33143:SF76">
    <property type="entry name" value="VQ MOTIF-CONTAINING PROTEIN 8, CHLOROPLASTIC"/>
    <property type="match status" value="1"/>
</dbReference>
<feature type="region of interest" description="Disordered" evidence="1">
    <location>
        <begin position="88"/>
        <end position="123"/>
    </location>
</feature>
<proteinExistence type="predicted"/>
<comment type="caution">
    <text evidence="3">The sequence shown here is derived from an EMBL/GenBank/DDBJ whole genome shotgun (WGS) entry which is preliminary data.</text>
</comment>
<gene>
    <name evidence="3" type="ORF">VNO77_12118</name>
</gene>
<keyword evidence="4" id="KW-1185">Reference proteome</keyword>
<dbReference type="AlphaFoldDB" id="A0AAN9LVX5"/>
<dbReference type="InterPro" id="IPR039607">
    <property type="entry name" value="VQ_8/17/18/20/21/25"/>
</dbReference>
<organism evidence="3 4">
    <name type="scientific">Canavalia gladiata</name>
    <name type="common">Sword bean</name>
    <name type="synonym">Dolichos gladiatus</name>
    <dbReference type="NCBI Taxonomy" id="3824"/>
    <lineage>
        <taxon>Eukaryota</taxon>
        <taxon>Viridiplantae</taxon>
        <taxon>Streptophyta</taxon>
        <taxon>Embryophyta</taxon>
        <taxon>Tracheophyta</taxon>
        <taxon>Spermatophyta</taxon>
        <taxon>Magnoliopsida</taxon>
        <taxon>eudicotyledons</taxon>
        <taxon>Gunneridae</taxon>
        <taxon>Pentapetalae</taxon>
        <taxon>rosids</taxon>
        <taxon>fabids</taxon>
        <taxon>Fabales</taxon>
        <taxon>Fabaceae</taxon>
        <taxon>Papilionoideae</taxon>
        <taxon>50 kb inversion clade</taxon>
        <taxon>NPAAA clade</taxon>
        <taxon>indigoferoid/millettioid clade</taxon>
        <taxon>Phaseoleae</taxon>
        <taxon>Canavalia</taxon>
    </lineage>
</organism>
<protein>
    <recommendedName>
        <fullName evidence="2">VQ domain-containing protein</fullName>
    </recommendedName>
</protein>
<dbReference type="GO" id="GO:0005634">
    <property type="term" value="C:nucleus"/>
    <property type="evidence" value="ECO:0007669"/>
    <property type="project" value="TreeGrafter"/>
</dbReference>
<feature type="domain" description="VQ" evidence="2">
    <location>
        <begin position="65"/>
        <end position="89"/>
    </location>
</feature>
<dbReference type="Pfam" id="PF05678">
    <property type="entry name" value="VQ"/>
    <property type="match status" value="1"/>
</dbReference>
<dbReference type="PANTHER" id="PTHR33143">
    <property type="entry name" value="F16F4.1 PROTEIN-RELATED"/>
    <property type="match status" value="1"/>
</dbReference>
<name>A0AAN9LVX5_CANGL</name>
<dbReference type="InterPro" id="IPR008889">
    <property type="entry name" value="VQ"/>
</dbReference>
<dbReference type="EMBL" id="JAYMYQ010000003">
    <property type="protein sequence ID" value="KAK7343405.1"/>
    <property type="molecule type" value="Genomic_DNA"/>
</dbReference>
<reference evidence="3 4" key="1">
    <citation type="submission" date="2024-01" db="EMBL/GenBank/DDBJ databases">
        <title>The genomes of 5 underutilized Papilionoideae crops provide insights into root nodulation and disease resistanc.</title>
        <authorList>
            <person name="Jiang F."/>
        </authorList>
    </citation>
    <scope>NUCLEOTIDE SEQUENCE [LARGE SCALE GENOMIC DNA]</scope>
    <source>
        <strain evidence="3">LVBAO_FW01</strain>
        <tissue evidence="3">Leaves</tissue>
    </source>
</reference>
<evidence type="ECO:0000313" key="4">
    <source>
        <dbReference type="Proteomes" id="UP001367508"/>
    </source>
</evidence>
<evidence type="ECO:0000313" key="3">
    <source>
        <dbReference type="EMBL" id="KAK7343405.1"/>
    </source>
</evidence>
<evidence type="ECO:0000259" key="2">
    <source>
        <dbReference type="Pfam" id="PF05678"/>
    </source>
</evidence>